<accession>A0A453AMY8</accession>
<reference evidence="3" key="2">
    <citation type="journal article" date="2017" name="Nat. Plants">
        <title>The Aegilops tauschii genome reveals multiple impacts of transposons.</title>
        <authorList>
            <person name="Zhao G."/>
            <person name="Zou C."/>
            <person name="Li K."/>
            <person name="Wang K."/>
            <person name="Li T."/>
            <person name="Gao L."/>
            <person name="Zhang X."/>
            <person name="Wang H."/>
            <person name="Yang Z."/>
            <person name="Liu X."/>
            <person name="Jiang W."/>
            <person name="Mao L."/>
            <person name="Kong X."/>
            <person name="Jiao Y."/>
            <person name="Jia J."/>
        </authorList>
    </citation>
    <scope>NUCLEOTIDE SEQUENCE [LARGE SCALE GENOMIC DNA]</scope>
    <source>
        <strain evidence="3">cv. AL8/78</strain>
    </source>
</reference>
<dbReference type="Pfam" id="PF00561">
    <property type="entry name" value="Abhydrolase_1"/>
    <property type="match status" value="1"/>
</dbReference>
<dbReference type="Gene3D" id="3.40.50.1820">
    <property type="entry name" value="alpha/beta hydrolase"/>
    <property type="match status" value="1"/>
</dbReference>
<dbReference type="PANTHER" id="PTHR43689:SF62">
    <property type="entry name" value="GENOME ASSEMBLY, CHROMOSOME: II"/>
    <property type="match status" value="1"/>
</dbReference>
<proteinExistence type="predicted"/>
<reference evidence="2" key="5">
    <citation type="journal article" date="2021" name="G3 (Bethesda)">
        <title>Aegilops tauschii genome assembly Aet v5.0 features greater sequence contiguity and improved annotation.</title>
        <authorList>
            <person name="Wang L."/>
            <person name="Zhu T."/>
            <person name="Rodriguez J.C."/>
            <person name="Deal K.R."/>
            <person name="Dubcovsky J."/>
            <person name="McGuire P.E."/>
            <person name="Lux T."/>
            <person name="Spannagl M."/>
            <person name="Mayer K.F.X."/>
            <person name="Baldrich P."/>
            <person name="Meyers B.C."/>
            <person name="Huo N."/>
            <person name="Gu Y.Q."/>
            <person name="Zhou H."/>
            <person name="Devos K.M."/>
            <person name="Bennetzen J.L."/>
            <person name="Unver T."/>
            <person name="Budak H."/>
            <person name="Gulick P.J."/>
            <person name="Galiba G."/>
            <person name="Kalapos B."/>
            <person name="Nelson D.R."/>
            <person name="Li P."/>
            <person name="You F.M."/>
            <person name="Luo M.C."/>
            <person name="Dvorak J."/>
        </authorList>
    </citation>
    <scope>NUCLEOTIDE SEQUENCE [LARGE SCALE GENOMIC DNA]</scope>
    <source>
        <strain evidence="2">cv. AL8/78</strain>
    </source>
</reference>
<dbReference type="Gramene" id="AET2Gv20201000.7">
    <property type="protein sequence ID" value="AET2Gv20201000.7"/>
    <property type="gene ID" value="AET2Gv20201000"/>
</dbReference>
<reference evidence="3" key="1">
    <citation type="journal article" date="2014" name="Science">
        <title>Ancient hybridizations among the ancestral genomes of bread wheat.</title>
        <authorList>
            <consortium name="International Wheat Genome Sequencing Consortium,"/>
            <person name="Marcussen T."/>
            <person name="Sandve S.R."/>
            <person name="Heier L."/>
            <person name="Spannagl M."/>
            <person name="Pfeifer M."/>
            <person name="Jakobsen K.S."/>
            <person name="Wulff B.B."/>
            <person name="Steuernagel B."/>
            <person name="Mayer K.F."/>
            <person name="Olsen O.A."/>
        </authorList>
    </citation>
    <scope>NUCLEOTIDE SEQUENCE [LARGE SCALE GENOMIC DNA]</scope>
    <source>
        <strain evidence="3">cv. AL8/78</strain>
    </source>
</reference>
<dbReference type="PRINTS" id="PR00111">
    <property type="entry name" value="ABHYDROLASE"/>
</dbReference>
<protein>
    <recommendedName>
        <fullName evidence="1">AB hydrolase-1 domain-containing protein</fullName>
    </recommendedName>
</protein>
<dbReference type="Proteomes" id="UP000015105">
    <property type="component" value="Chromosome 2D"/>
</dbReference>
<feature type="domain" description="AB hydrolase-1" evidence="1">
    <location>
        <begin position="174"/>
        <end position="278"/>
    </location>
</feature>
<organism evidence="2 3">
    <name type="scientific">Aegilops tauschii subsp. strangulata</name>
    <name type="common">Goatgrass</name>
    <dbReference type="NCBI Taxonomy" id="200361"/>
    <lineage>
        <taxon>Eukaryota</taxon>
        <taxon>Viridiplantae</taxon>
        <taxon>Streptophyta</taxon>
        <taxon>Embryophyta</taxon>
        <taxon>Tracheophyta</taxon>
        <taxon>Spermatophyta</taxon>
        <taxon>Magnoliopsida</taxon>
        <taxon>Liliopsida</taxon>
        <taxon>Poales</taxon>
        <taxon>Poaceae</taxon>
        <taxon>BOP clade</taxon>
        <taxon>Pooideae</taxon>
        <taxon>Triticodae</taxon>
        <taxon>Triticeae</taxon>
        <taxon>Triticinae</taxon>
        <taxon>Aegilops</taxon>
    </lineage>
</organism>
<dbReference type="SUPFAM" id="SSF53474">
    <property type="entry name" value="alpha/beta-Hydrolases"/>
    <property type="match status" value="1"/>
</dbReference>
<dbReference type="EnsemblPlants" id="AET2Gv20201000.7">
    <property type="protein sequence ID" value="AET2Gv20201000.7"/>
    <property type="gene ID" value="AET2Gv20201000"/>
</dbReference>
<reference evidence="2" key="3">
    <citation type="journal article" date="2017" name="Nature">
        <title>Genome sequence of the progenitor of the wheat D genome Aegilops tauschii.</title>
        <authorList>
            <person name="Luo M.C."/>
            <person name="Gu Y.Q."/>
            <person name="Puiu D."/>
            <person name="Wang H."/>
            <person name="Twardziok S.O."/>
            <person name="Deal K.R."/>
            <person name="Huo N."/>
            <person name="Zhu T."/>
            <person name="Wang L."/>
            <person name="Wang Y."/>
            <person name="McGuire P.E."/>
            <person name="Liu S."/>
            <person name="Long H."/>
            <person name="Ramasamy R.K."/>
            <person name="Rodriguez J.C."/>
            <person name="Van S.L."/>
            <person name="Yuan L."/>
            <person name="Wang Z."/>
            <person name="Xia Z."/>
            <person name="Xiao L."/>
            <person name="Anderson O.D."/>
            <person name="Ouyang S."/>
            <person name="Liang Y."/>
            <person name="Zimin A.V."/>
            <person name="Pertea G."/>
            <person name="Qi P."/>
            <person name="Bennetzen J.L."/>
            <person name="Dai X."/>
            <person name="Dawson M.W."/>
            <person name="Muller H.G."/>
            <person name="Kugler K."/>
            <person name="Rivarola-Duarte L."/>
            <person name="Spannagl M."/>
            <person name="Mayer K.F.X."/>
            <person name="Lu F.H."/>
            <person name="Bevan M.W."/>
            <person name="Leroy P."/>
            <person name="Li P."/>
            <person name="You F.M."/>
            <person name="Sun Q."/>
            <person name="Liu Z."/>
            <person name="Lyons E."/>
            <person name="Wicker T."/>
            <person name="Salzberg S.L."/>
            <person name="Devos K.M."/>
            <person name="Dvorak J."/>
        </authorList>
    </citation>
    <scope>NUCLEOTIDE SEQUENCE [LARGE SCALE GENOMIC DNA]</scope>
    <source>
        <strain evidence="2">cv. AL8/78</strain>
    </source>
</reference>
<dbReference type="PANTHER" id="PTHR43689">
    <property type="entry name" value="HYDROLASE"/>
    <property type="match status" value="1"/>
</dbReference>
<reference evidence="2" key="4">
    <citation type="submission" date="2019-03" db="UniProtKB">
        <authorList>
            <consortium name="EnsemblPlants"/>
        </authorList>
    </citation>
    <scope>IDENTIFICATION</scope>
</reference>
<keyword evidence="3" id="KW-1185">Reference proteome</keyword>
<evidence type="ECO:0000259" key="1">
    <source>
        <dbReference type="Pfam" id="PF00561"/>
    </source>
</evidence>
<dbReference type="AlphaFoldDB" id="A0A453AMY8"/>
<sequence length="371" mass="40756">HRPAVDHGLTMAALADLVPCPAEWPRAAMAALAAAVFAALDVVDVLLCLVYGVLDGFLEEIPLGCYCHRSRGKAPAVGEEEADGVSDTLYVRRSACRDALLRLLGAVGGGTRRKEDASPAKARSPRWSDCGCGKCGAWRSNGGDRLHFVLQEPTAPKKGAEETRSESGRGDDAIFIHGFTSSSSFWAQTVFPEPAAANHRRLIAVDLLGFGDSPKPANCAYTLRDHVEAIERSLIDPLHLGSFHLVSHSMGCTVAIALAAKHPARVKSVTLVAPVRTPRTRSELDLHYSEMYFLINGSIASCWLQPYFLPCEERASQVALRRLAEKKLWPPLLFGSAVMSWYEHIGRTICFVVCKNHRFWEWLIKILTRTR</sequence>
<evidence type="ECO:0000313" key="2">
    <source>
        <dbReference type="EnsemblPlants" id="AET2Gv20201000.7"/>
    </source>
</evidence>
<name>A0A453AMY8_AEGTS</name>
<dbReference type="InterPro" id="IPR029058">
    <property type="entry name" value="AB_hydrolase_fold"/>
</dbReference>
<dbReference type="InterPro" id="IPR000073">
    <property type="entry name" value="AB_hydrolase_1"/>
</dbReference>
<evidence type="ECO:0000313" key="3">
    <source>
        <dbReference type="Proteomes" id="UP000015105"/>
    </source>
</evidence>